<comment type="caution">
    <text evidence="3">The sequence shown here is derived from an EMBL/GenBank/DDBJ whole genome shotgun (WGS) entry which is preliminary data.</text>
</comment>
<comment type="similarity">
    <text evidence="2">Belongs to the short-chain dehydrogenases/reductases (SDR) family.</text>
</comment>
<dbReference type="Gene3D" id="3.40.50.720">
    <property type="entry name" value="NAD(P)-binding Rossmann-like Domain"/>
    <property type="match status" value="1"/>
</dbReference>
<dbReference type="InterPro" id="IPR002347">
    <property type="entry name" value="SDR_fam"/>
</dbReference>
<evidence type="ECO:0000256" key="1">
    <source>
        <dbReference type="ARBA" id="ARBA00023002"/>
    </source>
</evidence>
<proteinExistence type="inferred from homology"/>
<dbReference type="InterPro" id="IPR036291">
    <property type="entry name" value="NAD(P)-bd_dom_sf"/>
</dbReference>
<dbReference type="InterPro" id="IPR020904">
    <property type="entry name" value="Sc_DH/Rdtase_CS"/>
</dbReference>
<dbReference type="SUPFAM" id="SSF51735">
    <property type="entry name" value="NAD(P)-binding Rossmann-fold domains"/>
    <property type="match status" value="1"/>
</dbReference>
<dbReference type="PROSITE" id="PS00061">
    <property type="entry name" value="ADH_SHORT"/>
    <property type="match status" value="1"/>
</dbReference>
<dbReference type="PANTHER" id="PTHR43313:SF1">
    <property type="entry name" value="3BETA-HYDROXYSTEROID DEHYDROGENASE DHS-16"/>
    <property type="match status" value="1"/>
</dbReference>
<dbReference type="PANTHER" id="PTHR43313">
    <property type="entry name" value="SHORT-CHAIN DEHYDROGENASE/REDUCTASE FAMILY 9C"/>
    <property type="match status" value="1"/>
</dbReference>
<keyword evidence="1" id="KW-0560">Oxidoreductase</keyword>
<dbReference type="EMBL" id="CAJOBA010004107">
    <property type="protein sequence ID" value="CAF3703131.1"/>
    <property type="molecule type" value="Genomic_DNA"/>
</dbReference>
<dbReference type="PRINTS" id="PR00081">
    <property type="entry name" value="GDHRDH"/>
</dbReference>
<accession>A0A8S2DM84</accession>
<dbReference type="GO" id="GO:0016491">
    <property type="term" value="F:oxidoreductase activity"/>
    <property type="evidence" value="ECO:0007669"/>
    <property type="project" value="UniProtKB-KW"/>
</dbReference>
<reference evidence="3" key="1">
    <citation type="submission" date="2021-02" db="EMBL/GenBank/DDBJ databases">
        <authorList>
            <person name="Nowell W R."/>
        </authorList>
    </citation>
    <scope>NUCLEOTIDE SEQUENCE</scope>
</reference>
<dbReference type="Pfam" id="PF00106">
    <property type="entry name" value="adh_short"/>
    <property type="match status" value="1"/>
</dbReference>
<evidence type="ECO:0000256" key="2">
    <source>
        <dbReference type="RuleBase" id="RU000363"/>
    </source>
</evidence>
<evidence type="ECO:0000313" key="3">
    <source>
        <dbReference type="EMBL" id="CAF0926047.1"/>
    </source>
</evidence>
<dbReference type="Proteomes" id="UP000677228">
    <property type="component" value="Unassembled WGS sequence"/>
</dbReference>
<dbReference type="GO" id="GO:0008202">
    <property type="term" value="P:steroid metabolic process"/>
    <property type="evidence" value="ECO:0007669"/>
    <property type="project" value="TreeGrafter"/>
</dbReference>
<gene>
    <name evidence="3" type="ORF">OVA965_LOCUS10887</name>
    <name evidence="4" type="ORF">TMI583_LOCUS10883</name>
</gene>
<evidence type="ECO:0000313" key="4">
    <source>
        <dbReference type="EMBL" id="CAF3703131.1"/>
    </source>
</evidence>
<dbReference type="EMBL" id="CAJNOK010004106">
    <property type="protein sequence ID" value="CAF0926047.1"/>
    <property type="molecule type" value="Genomic_DNA"/>
</dbReference>
<protein>
    <submittedName>
        <fullName evidence="3">Uncharacterized protein</fullName>
    </submittedName>
</protein>
<sequence length="323" mass="36784">MFEYIGLIGIIYIGYRLYRYLYPPPNVASKGKYVLISGCDTGFGESLAVELDQHGFNILAGVYLEDNIEQLKKQLSKRAVIFKLDVTKSEDIESCFKLIQSKTPCLHALVNNAGIGKGGLIDWISMNFYRRMMDVNFFGHVQMTKTFLPLLVNQPGSRVVNITSAAGYLAYPRVSAYSATKYALEAFSDCLRREMSQWGLYVSIIEPGFMRTPINEGFEEHTKEIWSQVNEETKQRWGNDYYQQSLTAYKHNFFLNNAENPYKVIQSLIHAVCSTQPKIRYRPGWQSSLVLFPLAMIPAWIADLIIVPKSSKTVKPAGILKQR</sequence>
<dbReference type="AlphaFoldDB" id="A0A8S2DM84"/>
<dbReference type="Proteomes" id="UP000682733">
    <property type="component" value="Unassembled WGS sequence"/>
</dbReference>
<evidence type="ECO:0000313" key="5">
    <source>
        <dbReference type="Proteomes" id="UP000677228"/>
    </source>
</evidence>
<name>A0A8S2DM84_9BILA</name>
<dbReference type="PRINTS" id="PR00080">
    <property type="entry name" value="SDRFAMILY"/>
</dbReference>
<organism evidence="3 5">
    <name type="scientific">Didymodactylos carnosus</name>
    <dbReference type="NCBI Taxonomy" id="1234261"/>
    <lineage>
        <taxon>Eukaryota</taxon>
        <taxon>Metazoa</taxon>
        <taxon>Spiralia</taxon>
        <taxon>Gnathifera</taxon>
        <taxon>Rotifera</taxon>
        <taxon>Eurotatoria</taxon>
        <taxon>Bdelloidea</taxon>
        <taxon>Philodinida</taxon>
        <taxon>Philodinidae</taxon>
        <taxon>Didymodactylos</taxon>
    </lineage>
</organism>